<keyword evidence="1" id="KW-0472">Membrane</keyword>
<dbReference type="EMBL" id="VMRJ01000003">
    <property type="protein sequence ID" value="TVT40619.1"/>
    <property type="molecule type" value="Genomic_DNA"/>
</dbReference>
<dbReference type="OrthoDB" id="7063564at2"/>
<name>A0A558BVT8_9BACT</name>
<comment type="caution">
    <text evidence="2">The sequence shown here is derived from an EMBL/GenBank/DDBJ whole genome shotgun (WGS) entry which is preliminary data.</text>
</comment>
<dbReference type="RefSeq" id="WP_144848830.1">
    <property type="nucleotide sequence ID" value="NZ_VMRJ01000003.1"/>
</dbReference>
<organism evidence="2 3">
    <name type="scientific">Hymenobacter setariae</name>
    <dbReference type="NCBI Taxonomy" id="2594794"/>
    <lineage>
        <taxon>Bacteria</taxon>
        <taxon>Pseudomonadati</taxon>
        <taxon>Bacteroidota</taxon>
        <taxon>Cytophagia</taxon>
        <taxon>Cytophagales</taxon>
        <taxon>Hymenobacteraceae</taxon>
        <taxon>Hymenobacter</taxon>
    </lineage>
</organism>
<evidence type="ECO:0000313" key="2">
    <source>
        <dbReference type="EMBL" id="TVT40619.1"/>
    </source>
</evidence>
<dbReference type="Proteomes" id="UP000317624">
    <property type="component" value="Unassembled WGS sequence"/>
</dbReference>
<accession>A0A558BVT8</accession>
<proteinExistence type="predicted"/>
<gene>
    <name evidence="2" type="ORF">FNT36_14210</name>
</gene>
<reference evidence="2 3" key="1">
    <citation type="submission" date="2019-07" db="EMBL/GenBank/DDBJ databases">
        <title>Hymenobacter sp. straun FUR1 Genome sequencing and assembly.</title>
        <authorList>
            <person name="Chhetri G."/>
        </authorList>
    </citation>
    <scope>NUCLEOTIDE SEQUENCE [LARGE SCALE GENOMIC DNA]</scope>
    <source>
        <strain evidence="2 3">Fur1</strain>
    </source>
</reference>
<protein>
    <submittedName>
        <fullName evidence="2">Uncharacterized protein</fullName>
    </submittedName>
</protein>
<evidence type="ECO:0000256" key="1">
    <source>
        <dbReference type="SAM" id="Phobius"/>
    </source>
</evidence>
<keyword evidence="3" id="KW-1185">Reference proteome</keyword>
<evidence type="ECO:0000313" key="3">
    <source>
        <dbReference type="Proteomes" id="UP000317624"/>
    </source>
</evidence>
<keyword evidence="1" id="KW-1133">Transmembrane helix</keyword>
<sequence>MAKTLRPILCPQCGSPDKTTLGPDLYRCNACQTEYYLDSDDVTVHVRHHYAAPPPRPVPAPTAARYWVASIFLLVALGALTWLYFLAFRPRQPSMAGGSAAAADSEPAALRQPRWMLAHSVLLPGAGQRPVLVVAGDYRSLSGNAEETPTVICYDATTGTVLKKVVLPGKSAGHGLTDLHLKQLSNGDTYVLYHNAVYQVSAAPPAVADVTQALLGGQRALASGVANLDVGNNEGDHFYIFTNDGHQLSFYPLIRRIYTDDEQWDASHDRGPRLPGSRVRTAFAFTQRGMQHRKEPIQLLTYQYRDNGGGPSVRPEFAWQDDYGGYGVFTSADPHQKTLIARTDAAISRVLSYRDFTPGRHYFAPYLLHYDADYVLLTSQATAAASSSQLVQLLDAHTGAIVFTTALPAAAPSPTLALRYPGGFVIGHGQTTYTLSPTGKLGPAVTAQ</sequence>
<feature type="transmembrane region" description="Helical" evidence="1">
    <location>
        <begin position="66"/>
        <end position="87"/>
    </location>
</feature>
<dbReference type="AlphaFoldDB" id="A0A558BVT8"/>
<keyword evidence="1" id="KW-0812">Transmembrane</keyword>